<dbReference type="PROSITE" id="PS00211">
    <property type="entry name" value="ABC_TRANSPORTER_1"/>
    <property type="match status" value="1"/>
</dbReference>
<evidence type="ECO:0000256" key="1">
    <source>
        <dbReference type="ARBA" id="ARBA00005417"/>
    </source>
</evidence>
<evidence type="ECO:0000313" key="6">
    <source>
        <dbReference type="EMBL" id="AOY86994.1"/>
    </source>
</evidence>
<dbReference type="InterPro" id="IPR017871">
    <property type="entry name" value="ABC_transporter-like_CS"/>
</dbReference>
<name>A0A1D9GHI9_9GAMM</name>
<dbReference type="STRING" id="1874317.BKP64_01705"/>
<gene>
    <name evidence="6" type="ORF">BKP64_01705</name>
</gene>
<evidence type="ECO:0000256" key="2">
    <source>
        <dbReference type="ARBA" id="ARBA00022448"/>
    </source>
</evidence>
<dbReference type="GO" id="GO:0005524">
    <property type="term" value="F:ATP binding"/>
    <property type="evidence" value="ECO:0007669"/>
    <property type="project" value="UniProtKB-KW"/>
</dbReference>
<dbReference type="EMBL" id="CP017715">
    <property type="protein sequence ID" value="AOY86994.1"/>
    <property type="molecule type" value="Genomic_DNA"/>
</dbReference>
<accession>A0A1D9GHI9</accession>
<evidence type="ECO:0000256" key="3">
    <source>
        <dbReference type="ARBA" id="ARBA00022741"/>
    </source>
</evidence>
<reference evidence="6 7" key="1">
    <citation type="submission" date="2016-10" db="EMBL/GenBank/DDBJ databases">
        <title>Marinobacter salinus sp. nov., a moderately halophilic bacterium isolated from a tidal flat environment.</title>
        <authorList>
            <person name="Park S.-J."/>
        </authorList>
    </citation>
    <scope>NUCLEOTIDE SEQUENCE [LARGE SCALE GENOMIC DNA]</scope>
    <source>
        <strain evidence="6 7">Hb8</strain>
    </source>
</reference>
<dbReference type="CDD" id="cd03293">
    <property type="entry name" value="ABC_NrtD_SsuB_transporters"/>
    <property type="match status" value="1"/>
</dbReference>
<dbReference type="SMART" id="SM00382">
    <property type="entry name" value="AAA"/>
    <property type="match status" value="1"/>
</dbReference>
<dbReference type="Pfam" id="PF00005">
    <property type="entry name" value="ABC_tran"/>
    <property type="match status" value="1"/>
</dbReference>
<protein>
    <submittedName>
        <fullName evidence="6">Taurine ABC transporter ATP-binding protein</fullName>
    </submittedName>
</protein>
<keyword evidence="4 6" id="KW-0067">ATP-binding</keyword>
<dbReference type="InterPro" id="IPR003593">
    <property type="entry name" value="AAA+_ATPase"/>
</dbReference>
<dbReference type="AlphaFoldDB" id="A0A1D9GHI9"/>
<proteinExistence type="inferred from homology"/>
<comment type="similarity">
    <text evidence="1">Belongs to the ABC transporter superfamily.</text>
</comment>
<dbReference type="InterPro" id="IPR050166">
    <property type="entry name" value="ABC_transporter_ATP-bind"/>
</dbReference>
<dbReference type="Gene3D" id="3.40.50.300">
    <property type="entry name" value="P-loop containing nucleotide triphosphate hydrolases"/>
    <property type="match status" value="1"/>
</dbReference>
<dbReference type="InterPro" id="IPR027417">
    <property type="entry name" value="P-loop_NTPase"/>
</dbReference>
<evidence type="ECO:0000259" key="5">
    <source>
        <dbReference type="PROSITE" id="PS50893"/>
    </source>
</evidence>
<keyword evidence="7" id="KW-1185">Reference proteome</keyword>
<dbReference type="InterPro" id="IPR003439">
    <property type="entry name" value="ABC_transporter-like_ATP-bd"/>
</dbReference>
<dbReference type="Proteomes" id="UP000177445">
    <property type="component" value="Chromosome"/>
</dbReference>
<dbReference type="PANTHER" id="PTHR42788:SF13">
    <property type="entry name" value="ALIPHATIC SULFONATES IMPORT ATP-BINDING PROTEIN SSUB"/>
    <property type="match status" value="1"/>
</dbReference>
<evidence type="ECO:0000256" key="4">
    <source>
        <dbReference type="ARBA" id="ARBA00022840"/>
    </source>
</evidence>
<feature type="domain" description="ABC transporter" evidence="5">
    <location>
        <begin position="15"/>
        <end position="247"/>
    </location>
</feature>
<dbReference type="PANTHER" id="PTHR42788">
    <property type="entry name" value="TAURINE IMPORT ATP-BINDING PROTEIN-RELATED"/>
    <property type="match status" value="1"/>
</dbReference>
<organism evidence="6 7">
    <name type="scientific">Marinobacter salinus</name>
    <dbReference type="NCBI Taxonomy" id="1874317"/>
    <lineage>
        <taxon>Bacteria</taxon>
        <taxon>Pseudomonadati</taxon>
        <taxon>Pseudomonadota</taxon>
        <taxon>Gammaproteobacteria</taxon>
        <taxon>Pseudomonadales</taxon>
        <taxon>Marinobacteraceae</taxon>
        <taxon>Marinobacter</taxon>
    </lineage>
</organism>
<dbReference type="KEGG" id="msq:BKP64_01705"/>
<dbReference type="RefSeq" id="WP_070965154.1">
    <property type="nucleotide sequence ID" value="NZ_CP017715.1"/>
</dbReference>
<dbReference type="SUPFAM" id="SSF52540">
    <property type="entry name" value="P-loop containing nucleoside triphosphate hydrolases"/>
    <property type="match status" value="1"/>
</dbReference>
<dbReference type="PROSITE" id="PS50893">
    <property type="entry name" value="ABC_TRANSPORTER_2"/>
    <property type="match status" value="1"/>
</dbReference>
<sequence>MTTIFDKTNSKAKGIRIKNVSKIFFPENDEPVEALKPVNLDIHPGEFVAVIGPSGCGKSTLLNIVAGFEQATAGSVLVDGEKVNKPDIDRGMVFQQYALFPWLNVQENVEFGLKQLNVPVNERAEIVTSFLKLVGLQDFANARIDSLSGGMKQRVALARVFCTNPSIILMDEPFGALDALTRSMLQKELLSIWQEYEKTVMLITHSVQEALVLANRVVVITSRPGRVKLNIKVDLPYPRDPKSMAFRELESDILDQLTDEIAKSYGGQSQVLMAD</sequence>
<evidence type="ECO:0000313" key="7">
    <source>
        <dbReference type="Proteomes" id="UP000177445"/>
    </source>
</evidence>
<keyword evidence="3" id="KW-0547">Nucleotide-binding</keyword>
<keyword evidence="2" id="KW-0813">Transport</keyword>
<dbReference type="GO" id="GO:0016887">
    <property type="term" value="F:ATP hydrolysis activity"/>
    <property type="evidence" value="ECO:0007669"/>
    <property type="project" value="InterPro"/>
</dbReference>
<dbReference type="OrthoDB" id="9802264at2"/>